<evidence type="ECO:0000256" key="6">
    <source>
        <dbReference type="SAM" id="Phobius"/>
    </source>
</evidence>
<evidence type="ECO:0000259" key="8">
    <source>
        <dbReference type="PROSITE" id="PS50847"/>
    </source>
</evidence>
<keyword evidence="6" id="KW-1133">Transmembrane helix</keyword>
<feature type="chain" id="PRO_5039246886" evidence="7">
    <location>
        <begin position="27"/>
        <end position="468"/>
    </location>
</feature>
<evidence type="ECO:0000313" key="10">
    <source>
        <dbReference type="Proteomes" id="UP000645966"/>
    </source>
</evidence>
<gene>
    <name evidence="9" type="ORF">JDV75_02440</name>
</gene>
<keyword evidence="3 7" id="KW-0732">Signal</keyword>
<feature type="signal peptide" evidence="7">
    <location>
        <begin position="1"/>
        <end position="26"/>
    </location>
</feature>
<feature type="domain" description="Gram-positive cocci surface proteins LPxTG" evidence="8">
    <location>
        <begin position="430"/>
        <end position="468"/>
    </location>
</feature>
<accession>A0A934M820</accession>
<dbReference type="NCBIfam" id="TIGR03934">
    <property type="entry name" value="TQXA_dom"/>
    <property type="match status" value="1"/>
</dbReference>
<dbReference type="InterPro" id="IPR013783">
    <property type="entry name" value="Ig-like_fold"/>
</dbReference>
<dbReference type="Pfam" id="PF17802">
    <property type="entry name" value="SpaA"/>
    <property type="match status" value="1"/>
</dbReference>
<feature type="region of interest" description="Disordered" evidence="5">
    <location>
        <begin position="380"/>
        <end position="415"/>
    </location>
</feature>
<evidence type="ECO:0000256" key="4">
    <source>
        <dbReference type="ARBA" id="ARBA00023088"/>
    </source>
</evidence>
<dbReference type="AlphaFoldDB" id="A0A934M820"/>
<protein>
    <submittedName>
        <fullName evidence="9">TQXA domain-containing protein</fullName>
    </submittedName>
</protein>
<dbReference type="InterPro" id="IPR041033">
    <property type="entry name" value="SpaA_PFL_dom_1"/>
</dbReference>
<evidence type="ECO:0000313" key="9">
    <source>
        <dbReference type="EMBL" id="MBI8988625.1"/>
    </source>
</evidence>
<evidence type="ECO:0000256" key="2">
    <source>
        <dbReference type="ARBA" id="ARBA00022525"/>
    </source>
</evidence>
<dbReference type="NCBIfam" id="TIGR01167">
    <property type="entry name" value="LPXTG_anchor"/>
    <property type="match status" value="1"/>
</dbReference>
<dbReference type="InterPro" id="IPR023849">
    <property type="entry name" value="TQXA_dom"/>
</dbReference>
<sequence length="468" mass="49378">MAQTTRRLSALFVALAVIMSTVVALATTVGAAAEPTDTRTYEAYADGPYDGLFNLRVADGSEAAFPVYCYNYGYPSAPRLSPGTKLPTYKKTPITSARKRSQEGQEFGNTADILDSQKVGLIIRAGYPRNKEGVLDNYPQLGDAEKRVATQLAVWRATNGVTIDWLPVLDPSGVVQNGLGQGAADALIRALRDELYEKAANGTFTAPAQFEVHYYALTPDTQTPPGSTAPYQDFVGISEGVIPEIPNVEFSKVDATGGEELEGAHLAITDADGETVHEWVSGTTPTTLALIPGTYTLTETATPDTTLYPTPAESIIFRVTDTGTVEVKTGDTWDTVTTVIMKNTRAPETPVASSTTLPWWVLLLIPLGVIGITGWAASSSPSGGATVPTVPASTGGGSTSPVPSPTPGAPVKGISRKVNNEQPEQQPTEQPVTGRGLANTGANVTTLVLGALVLMVLGGVFLIRRRRD</sequence>
<dbReference type="RefSeq" id="WP_198737680.1">
    <property type="nucleotide sequence ID" value="NZ_JAEIOS010000010.1"/>
</dbReference>
<feature type="transmembrane region" description="Helical" evidence="6">
    <location>
        <begin position="444"/>
        <end position="463"/>
    </location>
</feature>
<dbReference type="Proteomes" id="UP000645966">
    <property type="component" value="Unassembled WGS sequence"/>
</dbReference>
<keyword evidence="10" id="KW-1185">Reference proteome</keyword>
<dbReference type="Gene3D" id="1.10.150.480">
    <property type="match status" value="1"/>
</dbReference>
<dbReference type="GO" id="GO:0005975">
    <property type="term" value="P:carbohydrate metabolic process"/>
    <property type="evidence" value="ECO:0007669"/>
    <property type="project" value="UniProtKB-ARBA"/>
</dbReference>
<dbReference type="Pfam" id="PF08341">
    <property type="entry name" value="TED"/>
    <property type="match status" value="1"/>
</dbReference>
<dbReference type="Gene3D" id="2.60.40.10">
    <property type="entry name" value="Immunoglobulins"/>
    <property type="match status" value="1"/>
</dbReference>
<name>A0A934M820_9CORY</name>
<proteinExistence type="predicted"/>
<dbReference type="EMBL" id="JAEIOS010000010">
    <property type="protein sequence ID" value="MBI8988625.1"/>
    <property type="molecule type" value="Genomic_DNA"/>
</dbReference>
<keyword evidence="6" id="KW-0812">Transmembrane</keyword>
<keyword evidence="1" id="KW-0134">Cell wall</keyword>
<evidence type="ECO:0000256" key="3">
    <source>
        <dbReference type="ARBA" id="ARBA00022729"/>
    </source>
</evidence>
<dbReference type="PROSITE" id="PS50847">
    <property type="entry name" value="GRAM_POS_ANCHORING"/>
    <property type="match status" value="1"/>
</dbReference>
<feature type="compositionally biased region" description="Low complexity" evidence="5">
    <location>
        <begin position="380"/>
        <end position="393"/>
    </location>
</feature>
<organism evidence="9 10">
    <name type="scientific">Corynebacterium meridianum</name>
    <dbReference type="NCBI Taxonomy" id="2765363"/>
    <lineage>
        <taxon>Bacteria</taxon>
        <taxon>Bacillati</taxon>
        <taxon>Actinomycetota</taxon>
        <taxon>Actinomycetes</taxon>
        <taxon>Mycobacteriales</taxon>
        <taxon>Corynebacteriaceae</taxon>
        <taxon>Corynebacterium</taxon>
    </lineage>
</organism>
<keyword evidence="6" id="KW-0472">Membrane</keyword>
<evidence type="ECO:0000256" key="5">
    <source>
        <dbReference type="SAM" id="MobiDB-lite"/>
    </source>
</evidence>
<dbReference type="InterPro" id="IPR019931">
    <property type="entry name" value="LPXTG_anchor"/>
</dbReference>
<reference evidence="9" key="1">
    <citation type="submission" date="2020-12" db="EMBL/GenBank/DDBJ databases">
        <title>Genome public.</title>
        <authorList>
            <person name="Sun Q."/>
        </authorList>
    </citation>
    <scope>NUCLEOTIDE SEQUENCE</scope>
    <source>
        <strain evidence="9">CCM 8863</strain>
    </source>
</reference>
<keyword evidence="4" id="KW-0572">Peptidoglycan-anchor</keyword>
<comment type="caution">
    <text evidence="9">The sequence shown here is derived from an EMBL/GenBank/DDBJ whole genome shotgun (WGS) entry which is preliminary data.</text>
</comment>
<evidence type="ECO:0000256" key="1">
    <source>
        <dbReference type="ARBA" id="ARBA00022512"/>
    </source>
</evidence>
<keyword evidence="2" id="KW-0964">Secreted</keyword>
<evidence type="ECO:0000256" key="7">
    <source>
        <dbReference type="SAM" id="SignalP"/>
    </source>
</evidence>
<dbReference type="InterPro" id="IPR013552">
    <property type="entry name" value="Thioester_dom"/>
</dbReference>